<dbReference type="PANTHER" id="PTHR30349">
    <property type="entry name" value="PHAGE INTEGRASE-RELATED"/>
    <property type="match status" value="1"/>
</dbReference>
<dbReference type="PANTHER" id="PTHR30349:SF64">
    <property type="entry name" value="PROPHAGE INTEGRASE INTD-RELATED"/>
    <property type="match status" value="1"/>
</dbReference>
<evidence type="ECO:0000313" key="8">
    <source>
        <dbReference type="EMBL" id="KRK80087.1"/>
    </source>
</evidence>
<dbReference type="GO" id="GO:0003677">
    <property type="term" value="F:DNA binding"/>
    <property type="evidence" value="ECO:0007669"/>
    <property type="project" value="UniProtKB-UniRule"/>
</dbReference>
<dbReference type="InterPro" id="IPR028259">
    <property type="entry name" value="AP2-like_int_N"/>
</dbReference>
<dbReference type="Pfam" id="PF00589">
    <property type="entry name" value="Phage_integrase"/>
    <property type="match status" value="1"/>
</dbReference>
<dbReference type="InterPro" id="IPR013762">
    <property type="entry name" value="Integrase-like_cat_sf"/>
</dbReference>
<keyword evidence="3 5" id="KW-0238">DNA-binding</keyword>
<comment type="caution">
    <text evidence="8">The sequence shown here is derived from an EMBL/GenBank/DDBJ whole genome shotgun (WGS) entry which is preliminary data.</text>
</comment>
<evidence type="ECO:0000256" key="4">
    <source>
        <dbReference type="ARBA" id="ARBA00023172"/>
    </source>
</evidence>
<sequence>MATIHKRNGKWEYRVSYKDPTTGKYRNKTKGGFVRKTECEEAARKIELQKSNHANLAKQDMLFSDYFKEWVELYRIKGKSHSTVNRYYFAIDVIKKYFPNMRLVDVTKADYQHFLNEFGKTRTKVTVSKYNSFFRSMCEDAIAEQLIYTDFTRNTTIVAGKESKSPDEKFLEPDDYIKLIEVAKMHTSINDISSAEVYLVTQTGMRYEECAGLTWNDINFNKKVIRVNKAIENDTRNQKATKTPAGVRYVDVSSDCISVLKKLKDNQKEYFNRINYTDPYNYVFRSRRKETPTSQSVNQQLKKLLNEIGASKIINFHGIRHTHISYLLDQGFNLKYVSRRVGHKTTATTLKYYTHMFDSTSLEQSSDLRKLFNGIEETNNND</sequence>
<accession>A0A0R1KLK2</accession>
<proteinExistence type="inferred from homology"/>
<evidence type="ECO:0000313" key="9">
    <source>
        <dbReference type="Proteomes" id="UP000051248"/>
    </source>
</evidence>
<protein>
    <submittedName>
        <fullName evidence="8">Integrase</fullName>
    </submittedName>
</protein>
<dbReference type="Gene3D" id="1.10.150.130">
    <property type="match status" value="1"/>
</dbReference>
<dbReference type="GO" id="GO:0015074">
    <property type="term" value="P:DNA integration"/>
    <property type="evidence" value="ECO:0007669"/>
    <property type="project" value="UniProtKB-KW"/>
</dbReference>
<comment type="similarity">
    <text evidence="1">Belongs to the 'phage' integrase family.</text>
</comment>
<evidence type="ECO:0000256" key="3">
    <source>
        <dbReference type="ARBA" id="ARBA00023125"/>
    </source>
</evidence>
<dbReference type="RefSeq" id="WP_025024130.1">
    <property type="nucleotide sequence ID" value="NZ_AZDZ01000009.1"/>
</dbReference>
<evidence type="ECO:0000256" key="2">
    <source>
        <dbReference type="ARBA" id="ARBA00022908"/>
    </source>
</evidence>
<dbReference type="InterPro" id="IPR002104">
    <property type="entry name" value="Integrase_catalytic"/>
</dbReference>
<dbReference type="STRING" id="1423775.FD03_GL000264"/>
<name>A0A0R1KLK2_9LACO</name>
<reference evidence="8 9" key="1">
    <citation type="journal article" date="2015" name="Genome Announc.">
        <title>Expanding the biotechnology potential of lactobacilli through comparative genomics of 213 strains and associated genera.</title>
        <authorList>
            <person name="Sun Z."/>
            <person name="Harris H.M."/>
            <person name="McCann A."/>
            <person name="Guo C."/>
            <person name="Argimon S."/>
            <person name="Zhang W."/>
            <person name="Yang X."/>
            <person name="Jeffery I.B."/>
            <person name="Cooney J.C."/>
            <person name="Kagawa T.F."/>
            <person name="Liu W."/>
            <person name="Song Y."/>
            <person name="Salvetti E."/>
            <person name="Wrobel A."/>
            <person name="Rasinkangas P."/>
            <person name="Parkhill J."/>
            <person name="Rea M.C."/>
            <person name="O'Sullivan O."/>
            <person name="Ritari J."/>
            <person name="Douillard F.P."/>
            <person name="Paul Ross R."/>
            <person name="Yang R."/>
            <person name="Briner A.E."/>
            <person name="Felis G.E."/>
            <person name="de Vos W.M."/>
            <person name="Barrangou R."/>
            <person name="Klaenhammer T.R."/>
            <person name="Caufield P.W."/>
            <person name="Cui Y."/>
            <person name="Zhang H."/>
            <person name="O'Toole P.W."/>
        </authorList>
    </citation>
    <scope>NUCLEOTIDE SEQUENCE [LARGE SCALE GENOMIC DNA]</scope>
    <source>
        <strain evidence="8 9">DSM 19682</strain>
    </source>
</reference>
<dbReference type="CDD" id="cd01189">
    <property type="entry name" value="INT_ICEBs1_C_like"/>
    <property type="match status" value="1"/>
</dbReference>
<keyword evidence="4" id="KW-0233">DNA recombination</keyword>
<evidence type="ECO:0000256" key="5">
    <source>
        <dbReference type="PROSITE-ProRule" id="PRU01248"/>
    </source>
</evidence>
<dbReference type="Pfam" id="PF14657">
    <property type="entry name" value="Arm-DNA-bind_4"/>
    <property type="match status" value="1"/>
</dbReference>
<dbReference type="OrthoDB" id="9803188at2"/>
<dbReference type="SUPFAM" id="SSF56349">
    <property type="entry name" value="DNA breaking-rejoining enzymes"/>
    <property type="match status" value="1"/>
</dbReference>
<dbReference type="PROSITE" id="PS51900">
    <property type="entry name" value="CB"/>
    <property type="match status" value="1"/>
</dbReference>
<dbReference type="InterPro" id="IPR004107">
    <property type="entry name" value="Integrase_SAM-like_N"/>
</dbReference>
<dbReference type="InterPro" id="IPR011010">
    <property type="entry name" value="DNA_brk_join_enz"/>
</dbReference>
<dbReference type="eggNOG" id="COG0582">
    <property type="taxonomic scope" value="Bacteria"/>
</dbReference>
<gene>
    <name evidence="8" type="ORF">FD03_GL000264</name>
</gene>
<dbReference type="Gene3D" id="1.10.443.10">
    <property type="entry name" value="Intergrase catalytic core"/>
    <property type="match status" value="1"/>
</dbReference>
<dbReference type="InterPro" id="IPR050090">
    <property type="entry name" value="Tyrosine_recombinase_XerCD"/>
</dbReference>
<dbReference type="PATRIC" id="fig|1423775.4.peg.268"/>
<organism evidence="8 9">
    <name type="scientific">Companilactobacillus nodensis DSM 19682 = JCM 14932 = NBRC 107160</name>
    <dbReference type="NCBI Taxonomy" id="1423775"/>
    <lineage>
        <taxon>Bacteria</taxon>
        <taxon>Bacillati</taxon>
        <taxon>Bacillota</taxon>
        <taxon>Bacilli</taxon>
        <taxon>Lactobacillales</taxon>
        <taxon>Lactobacillaceae</taxon>
        <taxon>Companilactobacillus</taxon>
    </lineage>
</organism>
<dbReference type="InterPro" id="IPR010998">
    <property type="entry name" value="Integrase_recombinase_N"/>
</dbReference>
<keyword evidence="9" id="KW-1185">Reference proteome</keyword>
<dbReference type="AlphaFoldDB" id="A0A0R1KLK2"/>
<dbReference type="GO" id="GO:0006310">
    <property type="term" value="P:DNA recombination"/>
    <property type="evidence" value="ECO:0007669"/>
    <property type="project" value="UniProtKB-KW"/>
</dbReference>
<dbReference type="Proteomes" id="UP000051248">
    <property type="component" value="Unassembled WGS sequence"/>
</dbReference>
<dbReference type="EMBL" id="AZDZ01000009">
    <property type="protein sequence ID" value="KRK80087.1"/>
    <property type="molecule type" value="Genomic_DNA"/>
</dbReference>
<dbReference type="InterPro" id="IPR044068">
    <property type="entry name" value="CB"/>
</dbReference>
<keyword evidence="2" id="KW-0229">DNA integration</keyword>
<feature type="domain" description="Core-binding (CB)" evidence="7">
    <location>
        <begin position="61"/>
        <end position="142"/>
    </location>
</feature>
<evidence type="ECO:0000256" key="1">
    <source>
        <dbReference type="ARBA" id="ARBA00008857"/>
    </source>
</evidence>
<dbReference type="Pfam" id="PF14659">
    <property type="entry name" value="Phage_int_SAM_3"/>
    <property type="match status" value="1"/>
</dbReference>
<evidence type="ECO:0000259" key="7">
    <source>
        <dbReference type="PROSITE" id="PS51900"/>
    </source>
</evidence>
<evidence type="ECO:0000259" key="6">
    <source>
        <dbReference type="PROSITE" id="PS51898"/>
    </source>
</evidence>
<feature type="domain" description="Tyr recombinase" evidence="6">
    <location>
        <begin position="166"/>
        <end position="367"/>
    </location>
</feature>
<dbReference type="PROSITE" id="PS51898">
    <property type="entry name" value="TYR_RECOMBINASE"/>
    <property type="match status" value="1"/>
</dbReference>